<organism evidence="1">
    <name type="scientific">Arundo donax</name>
    <name type="common">Giant reed</name>
    <name type="synonym">Donax arundinaceus</name>
    <dbReference type="NCBI Taxonomy" id="35708"/>
    <lineage>
        <taxon>Eukaryota</taxon>
        <taxon>Viridiplantae</taxon>
        <taxon>Streptophyta</taxon>
        <taxon>Embryophyta</taxon>
        <taxon>Tracheophyta</taxon>
        <taxon>Spermatophyta</taxon>
        <taxon>Magnoliopsida</taxon>
        <taxon>Liliopsida</taxon>
        <taxon>Poales</taxon>
        <taxon>Poaceae</taxon>
        <taxon>PACMAD clade</taxon>
        <taxon>Arundinoideae</taxon>
        <taxon>Arundineae</taxon>
        <taxon>Arundo</taxon>
    </lineage>
</organism>
<dbReference type="EMBL" id="GBRH01238281">
    <property type="protein sequence ID" value="JAD59614.1"/>
    <property type="molecule type" value="Transcribed_RNA"/>
</dbReference>
<evidence type="ECO:0000313" key="1">
    <source>
        <dbReference type="EMBL" id="JAD59614.1"/>
    </source>
</evidence>
<dbReference type="AlphaFoldDB" id="A0A0A9B6N5"/>
<reference evidence="1" key="2">
    <citation type="journal article" date="2015" name="Data Brief">
        <title>Shoot transcriptome of the giant reed, Arundo donax.</title>
        <authorList>
            <person name="Barrero R.A."/>
            <person name="Guerrero F.D."/>
            <person name="Moolhuijzen P."/>
            <person name="Goolsby J.A."/>
            <person name="Tidwell J."/>
            <person name="Bellgard S.E."/>
            <person name="Bellgard M.I."/>
        </authorList>
    </citation>
    <scope>NUCLEOTIDE SEQUENCE</scope>
    <source>
        <tissue evidence="1">Shoot tissue taken approximately 20 cm above the soil surface</tissue>
    </source>
</reference>
<sequence length="40" mass="4456">MQATDAQLCEAMMEQSGKQLLVQLDSLAMHIKLVLLLVNQ</sequence>
<reference evidence="1" key="1">
    <citation type="submission" date="2014-09" db="EMBL/GenBank/DDBJ databases">
        <authorList>
            <person name="Magalhaes I.L.F."/>
            <person name="Oliveira U."/>
            <person name="Santos F.R."/>
            <person name="Vidigal T.H.D.A."/>
            <person name="Brescovit A.D."/>
            <person name="Santos A.J."/>
        </authorList>
    </citation>
    <scope>NUCLEOTIDE SEQUENCE</scope>
    <source>
        <tissue evidence="1">Shoot tissue taken approximately 20 cm above the soil surface</tissue>
    </source>
</reference>
<name>A0A0A9B6N5_ARUDO</name>
<accession>A0A0A9B6N5</accession>
<protein>
    <submittedName>
        <fullName evidence="1">Uncharacterized protein</fullName>
    </submittedName>
</protein>
<proteinExistence type="predicted"/>